<dbReference type="Pfam" id="PF00001">
    <property type="entry name" value="7tm_1"/>
    <property type="match status" value="2"/>
</dbReference>
<evidence type="ECO:0000256" key="6">
    <source>
        <dbReference type="ARBA" id="ARBA00023040"/>
    </source>
</evidence>
<evidence type="ECO:0000256" key="7">
    <source>
        <dbReference type="ARBA" id="ARBA00023136"/>
    </source>
</evidence>
<organism evidence="15 16">
    <name type="scientific">Cotesia congregata</name>
    <name type="common">Parasitoid wasp</name>
    <name type="synonym">Apanteles congregatus</name>
    <dbReference type="NCBI Taxonomy" id="51543"/>
    <lineage>
        <taxon>Eukaryota</taxon>
        <taxon>Metazoa</taxon>
        <taxon>Ecdysozoa</taxon>
        <taxon>Arthropoda</taxon>
        <taxon>Hexapoda</taxon>
        <taxon>Insecta</taxon>
        <taxon>Pterygota</taxon>
        <taxon>Neoptera</taxon>
        <taxon>Endopterygota</taxon>
        <taxon>Hymenoptera</taxon>
        <taxon>Apocrita</taxon>
        <taxon>Ichneumonoidea</taxon>
        <taxon>Braconidae</taxon>
        <taxon>Microgastrinae</taxon>
        <taxon>Cotesia</taxon>
    </lineage>
</organism>
<comment type="caution">
    <text evidence="15">The sequence shown here is derived from an EMBL/GenBank/DDBJ whole genome shotgun (WGS) entry which is preliminary data.</text>
</comment>
<feature type="domain" description="G-protein coupled receptors family 1 profile" evidence="14">
    <location>
        <begin position="235"/>
        <end position="709"/>
    </location>
</feature>
<name>A0A8J2MMM0_COTCN</name>
<accession>A0A8J2MMM0</accession>
<feature type="region of interest" description="Disordered" evidence="12">
    <location>
        <begin position="1"/>
        <end position="39"/>
    </location>
</feature>
<dbReference type="GO" id="GO:0045202">
    <property type="term" value="C:synapse"/>
    <property type="evidence" value="ECO:0007669"/>
    <property type="project" value="GOC"/>
</dbReference>
<evidence type="ECO:0000256" key="5">
    <source>
        <dbReference type="ARBA" id="ARBA00022989"/>
    </source>
</evidence>
<dbReference type="AlphaFoldDB" id="A0A8J2MMM0"/>
<evidence type="ECO:0000256" key="4">
    <source>
        <dbReference type="ARBA" id="ARBA00022692"/>
    </source>
</evidence>
<evidence type="ECO:0000256" key="13">
    <source>
        <dbReference type="SAM" id="Phobius"/>
    </source>
</evidence>
<reference evidence="15" key="1">
    <citation type="submission" date="2021-04" db="EMBL/GenBank/DDBJ databases">
        <authorList>
            <person name="Chebbi M.A.C M."/>
        </authorList>
    </citation>
    <scope>NUCLEOTIDE SEQUENCE</scope>
</reference>
<dbReference type="InterPro" id="IPR017452">
    <property type="entry name" value="GPCR_Rhodpsn_7TM"/>
</dbReference>
<feature type="transmembrane region" description="Helical" evidence="13">
    <location>
        <begin position="375"/>
        <end position="398"/>
    </location>
</feature>
<feature type="compositionally biased region" description="Low complexity" evidence="12">
    <location>
        <begin position="532"/>
        <end position="551"/>
    </location>
</feature>
<evidence type="ECO:0000313" key="16">
    <source>
        <dbReference type="Proteomes" id="UP000786811"/>
    </source>
</evidence>
<dbReference type="PROSITE" id="PS00237">
    <property type="entry name" value="G_PROTEIN_RECEP_F1_1"/>
    <property type="match status" value="1"/>
</dbReference>
<dbReference type="GO" id="GO:0005886">
    <property type="term" value="C:plasma membrane"/>
    <property type="evidence" value="ECO:0007669"/>
    <property type="project" value="UniProtKB-SubCell"/>
</dbReference>
<keyword evidence="3" id="KW-1003">Cell membrane</keyword>
<dbReference type="FunFam" id="1.20.1070.10:FF:000233">
    <property type="entry name" value="CLUMA_CG012980, isoform A"/>
    <property type="match status" value="1"/>
</dbReference>
<dbReference type="GO" id="GO:0001591">
    <property type="term" value="F:dopamine neurotransmitter receptor activity, coupled via Gi/Go"/>
    <property type="evidence" value="ECO:0007669"/>
    <property type="project" value="TreeGrafter"/>
</dbReference>
<evidence type="ECO:0000256" key="10">
    <source>
        <dbReference type="ARBA" id="ARBA00023224"/>
    </source>
</evidence>
<evidence type="ECO:0000256" key="1">
    <source>
        <dbReference type="ARBA" id="ARBA00004651"/>
    </source>
</evidence>
<dbReference type="EMBL" id="CAJNRD030001121">
    <property type="protein sequence ID" value="CAG5098089.1"/>
    <property type="molecule type" value="Genomic_DNA"/>
</dbReference>
<evidence type="ECO:0000259" key="14">
    <source>
        <dbReference type="PROSITE" id="PS50262"/>
    </source>
</evidence>
<feature type="transmembrane region" description="Helical" evidence="13">
    <location>
        <begin position="286"/>
        <end position="314"/>
    </location>
</feature>
<keyword evidence="16" id="KW-1185">Reference proteome</keyword>
<proteinExistence type="inferred from homology"/>
<evidence type="ECO:0000256" key="9">
    <source>
        <dbReference type="ARBA" id="ARBA00023170"/>
    </source>
</evidence>
<keyword evidence="4 11" id="KW-0812">Transmembrane</keyword>
<keyword evidence="7 13" id="KW-0472">Membrane</keyword>
<feature type="transmembrane region" description="Helical" evidence="13">
    <location>
        <begin position="649"/>
        <end position="668"/>
    </location>
</feature>
<protein>
    <submittedName>
        <fullName evidence="15">Dop2R</fullName>
    </submittedName>
</protein>
<dbReference type="Gene3D" id="1.20.1070.10">
    <property type="entry name" value="Rhodopsin 7-helix transmembrane proteins"/>
    <property type="match status" value="2"/>
</dbReference>
<evidence type="ECO:0000256" key="8">
    <source>
        <dbReference type="ARBA" id="ARBA00023157"/>
    </source>
</evidence>
<keyword evidence="9 11" id="KW-0675">Receptor</keyword>
<evidence type="ECO:0000256" key="3">
    <source>
        <dbReference type="ARBA" id="ARBA00022475"/>
    </source>
</evidence>
<keyword evidence="10 11" id="KW-0807">Transducer</keyword>
<feature type="transmembrane region" description="Helical" evidence="13">
    <location>
        <begin position="220"/>
        <end position="244"/>
    </location>
</feature>
<keyword evidence="5 13" id="KW-1133">Transmembrane helix</keyword>
<evidence type="ECO:0000256" key="11">
    <source>
        <dbReference type="RuleBase" id="RU000688"/>
    </source>
</evidence>
<feature type="transmembrane region" description="Helical" evidence="13">
    <location>
        <begin position="256"/>
        <end position="280"/>
    </location>
</feature>
<feature type="region of interest" description="Disordered" evidence="12">
    <location>
        <begin position="453"/>
        <end position="474"/>
    </location>
</feature>
<feature type="region of interest" description="Disordered" evidence="12">
    <location>
        <begin position="525"/>
        <end position="576"/>
    </location>
</feature>
<evidence type="ECO:0000313" key="15">
    <source>
        <dbReference type="EMBL" id="CAG5098089.1"/>
    </source>
</evidence>
<dbReference type="PRINTS" id="PR00237">
    <property type="entry name" value="GPCRRHODOPSN"/>
</dbReference>
<dbReference type="SMART" id="SM01381">
    <property type="entry name" value="7TM_GPCR_Srsx"/>
    <property type="match status" value="1"/>
</dbReference>
<dbReference type="FunFam" id="1.20.1070.10:FF:000247">
    <property type="entry name" value="Uncharacterized protein, isoform B"/>
    <property type="match status" value="1"/>
</dbReference>
<comment type="similarity">
    <text evidence="2 11">Belongs to the G-protein coupled receptor 1 family.</text>
</comment>
<dbReference type="SUPFAM" id="SSF81321">
    <property type="entry name" value="Family A G protein-coupled receptor-like"/>
    <property type="match status" value="1"/>
</dbReference>
<keyword evidence="6 11" id="KW-0297">G-protein coupled receptor</keyword>
<evidence type="ECO:0000256" key="12">
    <source>
        <dbReference type="SAM" id="MobiDB-lite"/>
    </source>
</evidence>
<dbReference type="PANTHER" id="PTHR24248:SF125">
    <property type="entry name" value="DOPAMINE D2-LIKE RECEPTOR"/>
    <property type="match status" value="1"/>
</dbReference>
<dbReference type="PANTHER" id="PTHR24248">
    <property type="entry name" value="ADRENERGIC RECEPTOR-RELATED G-PROTEIN COUPLED RECEPTOR"/>
    <property type="match status" value="1"/>
</dbReference>
<dbReference type="PROSITE" id="PS50262">
    <property type="entry name" value="G_PROTEIN_RECEP_F1_2"/>
    <property type="match status" value="1"/>
</dbReference>
<comment type="subcellular location">
    <subcellularLocation>
        <location evidence="1">Cell membrane</location>
        <topology evidence="1">Multi-pass membrane protein</topology>
    </subcellularLocation>
</comment>
<dbReference type="Proteomes" id="UP000786811">
    <property type="component" value="Unassembled WGS sequence"/>
</dbReference>
<evidence type="ECO:0000256" key="2">
    <source>
        <dbReference type="ARBA" id="ARBA00010663"/>
    </source>
</evidence>
<dbReference type="InterPro" id="IPR000276">
    <property type="entry name" value="GPCR_Rhodpsn"/>
</dbReference>
<gene>
    <name evidence="15" type="ORF">HICCMSTLAB_LOCUS9023</name>
</gene>
<keyword evidence="8" id="KW-1015">Disulfide bond</keyword>
<feature type="transmembrane region" description="Helical" evidence="13">
    <location>
        <begin position="688"/>
        <end position="712"/>
    </location>
</feature>
<feature type="transmembrane region" description="Helical" evidence="13">
    <location>
        <begin position="335"/>
        <end position="355"/>
    </location>
</feature>
<dbReference type="CDD" id="cd15053">
    <property type="entry name" value="7tmA_D2-like_dopamine_R"/>
    <property type="match status" value="1"/>
</dbReference>
<dbReference type="GO" id="GO:0004930">
    <property type="term" value="F:G protein-coupled receptor activity"/>
    <property type="evidence" value="ECO:0007669"/>
    <property type="project" value="UniProtKB-KW"/>
</dbReference>
<sequence length="726" mass="77999">MGRRLAKSYSMTDGGNISYEHLENPYPDNPIADLSATTSSSGLPELLTTGAGEFTKNKVYGEENGGSGLSGIEFGIGIGWSNDSGLITSTTTNNIIINGSKINGGDGESGGGGGGASNLSSSITDNYTSISDLFVFSDLNDYINRLNYSGFGNLSSYYEGGVVAGLNLTGTVNASCLSLSTLSSLSSINQTIGVIPGGSVVSVGGQCSGSEDQESDVNNWWALILVIVPCLTLFGNVLVILAVFRERTLQTVTNYFIVSLALADLLVAVVVMPFAVYVLVNGAWALSAFICDFYIAMDVTCSTSSIFNLVAISIDRYIAVTQPIKYAKHKNSTRVWMTILLVWAISAAIGSPIVLGLNNTPERQLDLCVFYNSDFIIYSSLSSFYIPCIIMVFLYWNIFKALRIRAAKARAHKKSNLRDIKPNSIIENVIHTQRVYSVARFAETALGTATLVAPVHEEPTNTASGSNEDEDETPVDPVVVISNDKSAEFFMATVVEEAAVVAKAHLTSSNSTRSDSNNLCLEDAVSSTMEGNSSPSPNPRTTSAPSSSTSSSPPPLRSATQIKKTTNGLNKQGLKKLKSTGSLLPAQFKRSRSVLNVGTGPGVTAGGGPDKVKNYKKPSDSTSRFTIYKANKASKKKREKSSVKKERKATKTLAIVLGVFLICWVPFFTCNVMDALCSKLKMDCQPGVTAFIVTSWLGYMNSFVNPVIYTVFNPEFRKAFRKLMRI</sequence>